<feature type="region of interest" description="Disordered" evidence="4">
    <location>
        <begin position="1391"/>
        <end position="1427"/>
    </location>
</feature>
<feature type="domain" description="MABP1/WDR62 second WD40" evidence="6">
    <location>
        <begin position="377"/>
        <end position="718"/>
    </location>
</feature>
<feature type="repeat" description="WD" evidence="3">
    <location>
        <begin position="685"/>
        <end position="718"/>
    </location>
</feature>
<proteinExistence type="predicted"/>
<keyword evidence="2" id="KW-0677">Repeat</keyword>
<gene>
    <name evidence="8 9" type="primary">LOC106466208</name>
</gene>
<feature type="compositionally biased region" description="Polar residues" evidence="4">
    <location>
        <begin position="1391"/>
        <end position="1401"/>
    </location>
</feature>
<feature type="compositionally biased region" description="Acidic residues" evidence="4">
    <location>
        <begin position="954"/>
        <end position="967"/>
    </location>
</feature>
<keyword evidence="7" id="KW-1185">Reference proteome</keyword>
<feature type="region of interest" description="Disordered" evidence="4">
    <location>
        <begin position="1163"/>
        <end position="1360"/>
    </location>
</feature>
<dbReference type="PROSITE" id="PS50082">
    <property type="entry name" value="WD_REPEATS_2"/>
    <property type="match status" value="2"/>
</dbReference>
<reference evidence="8 9" key="1">
    <citation type="submission" date="2025-05" db="UniProtKB">
        <authorList>
            <consortium name="RefSeq"/>
        </authorList>
    </citation>
    <scope>IDENTIFICATION</scope>
    <source>
        <tissue evidence="8 9">Muscle</tissue>
    </source>
</reference>
<dbReference type="InterPro" id="IPR052779">
    <property type="entry name" value="WDR62"/>
</dbReference>
<dbReference type="InterPro" id="IPR056161">
    <property type="entry name" value="WD40_MABP1-WDR62_1st"/>
</dbReference>
<feature type="region of interest" description="Disordered" evidence="4">
    <location>
        <begin position="1108"/>
        <end position="1136"/>
    </location>
</feature>
<evidence type="ECO:0000256" key="3">
    <source>
        <dbReference type="PROSITE-ProRule" id="PRU00221"/>
    </source>
</evidence>
<dbReference type="SUPFAM" id="SSF50978">
    <property type="entry name" value="WD40 repeat-like"/>
    <property type="match status" value="2"/>
</dbReference>
<feature type="compositionally biased region" description="Polar residues" evidence="4">
    <location>
        <begin position="1184"/>
        <end position="1203"/>
    </location>
</feature>
<dbReference type="Pfam" id="PF24782">
    <property type="entry name" value="WD40_MABP1-WDR62_2nd"/>
    <property type="match status" value="1"/>
</dbReference>
<keyword evidence="1 3" id="KW-0853">WD repeat</keyword>
<feature type="region of interest" description="Disordered" evidence="4">
    <location>
        <begin position="769"/>
        <end position="792"/>
    </location>
</feature>
<dbReference type="PANTHER" id="PTHR45589:SF1">
    <property type="entry name" value="WD REPEAT DOMAIN 62, ISOFORM G"/>
    <property type="match status" value="1"/>
</dbReference>
<organism evidence="7 9">
    <name type="scientific">Limulus polyphemus</name>
    <name type="common">Atlantic horseshoe crab</name>
    <dbReference type="NCBI Taxonomy" id="6850"/>
    <lineage>
        <taxon>Eukaryota</taxon>
        <taxon>Metazoa</taxon>
        <taxon>Ecdysozoa</taxon>
        <taxon>Arthropoda</taxon>
        <taxon>Chelicerata</taxon>
        <taxon>Merostomata</taxon>
        <taxon>Xiphosura</taxon>
        <taxon>Limulidae</taxon>
        <taxon>Limulus</taxon>
    </lineage>
</organism>
<dbReference type="InterPro" id="IPR056162">
    <property type="entry name" value="WD40_MABP1-WDR62_2nd"/>
</dbReference>
<sequence>MEKLSVGPRVVRAPALRRGREITPLSERAKLERVLGLTVSSNAALDCDPQQNVVAYPAGCVVVLYNVRKNRQNHILSSSKKTITSLAFSWDGRYLATGECGHQPHLRVWDIQDCSQIAEFPGHKFGINCVAFSPNLKYVVSVGSQHDMIVNVWDWKNNIKVASNKVSCKVKALSFSAGGTYFVTVGNRHVKFWYLEYSRSTKYKLEPVPLMGRSAILGDQRNNYFCDVACGRGEMADSTYAITKSGLLCVFNSRRLLEKWVELKTISANSICVAEDYIFIGCAEGIVRCFSPFSLQYISTLPKPHYLGVDVAKGVIGSRISSHPTGAKYPDTVAITFDETCRKVTCIYNDHSLYIWDVKDMKKVGKSHSSMYHSACIWGVETYPEISDKQRSVVPPGTFLTCSSDDTIRVWNMTPNLNHNSNFQKNIYSSDLLKVLYTDPELTYLCDVDFNPAGSNDKVDTTYDGKNGVRCLRISHDGRHLASGDRSGNVRICDLHTMEVLYKIEAHDSEVLCLEYSKPINGRRYLASASRDRLIHVFDVNQDYSFQQTLDDHSSSITAVRFVQSTSQLQMISCGADKSIIFRRAQFSPQLSFMREHHVVGRTTLYDMEVDSAQRHILTACQDRNIRVYSVNNVKNTRSFRGSQGEDGTLIKLVLDSTGTYLATSCTNKSLYIYDYYSGECVASMFGHSELVTGLKFTNDGNHLISVSGDGCIFVWKLPAEVTQAMLSRQTLSDAISLPSVWQDGRRSAVAITKPLQTLEKEAEKIEMNNNNFSPDAQENSREEKEGNTPGYRFSMGQLPFWAKKQMFENLSDSNRNADQRTPPLVQPRGRWAQRLDGQGLIVKSYLNSDSVIPFPNIPNQQGEPDLSSIQFRHQKESLTQQKQQDSNYEEFEVSEESMQEIQSGNYQKQIIGRTTLRQGREIQIISPSGAKKDPRIRHPTDSSSASSLKLEDVEAEDERSDTEITEGSEAVYYLPSGDNSEMGERSFHINTTTEEDLRESRRKQRGSSKLERLRDIPVTSDYNELNSDDEDSGTPVDENRSILHSLSFSTENLERLGKREKFMKSNYESLEKCPIDSQIRKVTDNNIGYMPRYSISAKFLARSLQTASVRPTSSETEKEKGSDNQKVDSKPNKREELTRALNEARKKLETLGWKGGLSNSKSMGDLYNVTDSETTEKPKMESSVENSIRRTASITDLSTPSSTRRRLLPTAPTSKSLAGSQSSTAPLWAQAKTQPDDQTSSELLSPWNNMSRSASMSSLQPRDDKGPSSGSILLKVPSVHTLAKVSGTPRRTGLGASPLSKAPSTSSVSALGRSGTILSTPRRLSLRSLEPLKLPPDSSSSDSSPTEPQSSHPVGRVVSMGRERSLSTAEFGKGKGYSNDPNKFLHNTLTSRKLQPSNDPSRSKSELDLSRLGKDSGYDTSSSTQAKVEPMMSVLPKVNDDDNVNINNISSEEMSLLSGEKSSITLLTKASSVPLTQELCVKVAEELKRVTSYAIQIFQRVTVDTELPAAEKSTMTTTLAQGVLQAQQNLRPAVPPMPMWNPSGTSLDTTNPFGNAKRMTMSSSNLLSSDFVQQSMGKKLDSTNQPEMVNTMALLQQYSDRLLNLVEQRINKGSGQEKSD</sequence>
<dbReference type="Gene3D" id="2.130.10.10">
    <property type="entry name" value="YVTN repeat-like/Quinoprotein amine dehydrogenase"/>
    <property type="match status" value="4"/>
</dbReference>
<evidence type="ECO:0000256" key="1">
    <source>
        <dbReference type="ARBA" id="ARBA00022574"/>
    </source>
</evidence>
<dbReference type="InterPro" id="IPR001680">
    <property type="entry name" value="WD40_rpt"/>
</dbReference>
<accession>A0ABM1T1W8</accession>
<dbReference type="InterPro" id="IPR015943">
    <property type="entry name" value="WD40/YVTN_repeat-like_dom_sf"/>
</dbReference>
<evidence type="ECO:0000256" key="4">
    <source>
        <dbReference type="SAM" id="MobiDB-lite"/>
    </source>
</evidence>
<dbReference type="RefSeq" id="XP_022249874.1">
    <property type="nucleotide sequence ID" value="XM_022394166.1"/>
</dbReference>
<dbReference type="PROSITE" id="PS50294">
    <property type="entry name" value="WD_REPEATS_REGION"/>
    <property type="match status" value="1"/>
</dbReference>
<evidence type="ECO:0000313" key="7">
    <source>
        <dbReference type="Proteomes" id="UP000694941"/>
    </source>
</evidence>
<evidence type="ECO:0000256" key="2">
    <source>
        <dbReference type="ARBA" id="ARBA00022737"/>
    </source>
</evidence>
<protein>
    <submittedName>
        <fullName evidence="8 9">Mitogen-activated protein kinase-binding protein 1-like isoform X1</fullName>
    </submittedName>
</protein>
<name>A0ABM1T1W8_LIMPO</name>
<feature type="compositionally biased region" description="Polar residues" evidence="4">
    <location>
        <begin position="769"/>
        <end position="778"/>
    </location>
</feature>
<evidence type="ECO:0000313" key="9">
    <source>
        <dbReference type="RefSeq" id="XP_022249874.1"/>
    </source>
</evidence>
<dbReference type="RefSeq" id="XP_013781910.2">
    <property type="nucleotide sequence ID" value="XM_013926456.2"/>
</dbReference>
<dbReference type="Pfam" id="PF24780">
    <property type="entry name" value="WD40_MABP1-WDR62_1st"/>
    <property type="match status" value="1"/>
</dbReference>
<feature type="compositionally biased region" description="Basic and acidic residues" evidence="4">
    <location>
        <begin position="1116"/>
        <end position="1136"/>
    </location>
</feature>
<feature type="compositionally biased region" description="Basic and acidic residues" evidence="4">
    <location>
        <begin position="931"/>
        <end position="941"/>
    </location>
</feature>
<feature type="compositionally biased region" description="Low complexity" evidence="4">
    <location>
        <begin position="1319"/>
        <end position="1352"/>
    </location>
</feature>
<feature type="repeat" description="WD" evidence="3">
    <location>
        <begin position="120"/>
        <end position="163"/>
    </location>
</feature>
<dbReference type="SMART" id="SM00320">
    <property type="entry name" value="WD40"/>
    <property type="match status" value="11"/>
</dbReference>
<feature type="compositionally biased region" description="Polar residues" evidence="4">
    <location>
        <begin position="1212"/>
        <end position="1261"/>
    </location>
</feature>
<evidence type="ECO:0000259" key="6">
    <source>
        <dbReference type="Pfam" id="PF24782"/>
    </source>
</evidence>
<feature type="region of interest" description="Disordered" evidence="4">
    <location>
        <begin position="813"/>
        <end position="832"/>
    </location>
</feature>
<feature type="region of interest" description="Disordered" evidence="4">
    <location>
        <begin position="920"/>
        <end position="1040"/>
    </location>
</feature>
<dbReference type="Proteomes" id="UP000694941">
    <property type="component" value="Unplaced"/>
</dbReference>
<dbReference type="PANTHER" id="PTHR45589">
    <property type="entry name" value="WD REPEAT DOMAIN 62, ISOFORM G"/>
    <property type="match status" value="1"/>
</dbReference>
<feature type="domain" description="MABP1/WDR62 first WD40" evidence="5">
    <location>
        <begin position="44"/>
        <end position="370"/>
    </location>
</feature>
<dbReference type="InterPro" id="IPR036322">
    <property type="entry name" value="WD40_repeat_dom_sf"/>
</dbReference>
<evidence type="ECO:0000259" key="5">
    <source>
        <dbReference type="Pfam" id="PF24780"/>
    </source>
</evidence>
<evidence type="ECO:0000313" key="8">
    <source>
        <dbReference type="RefSeq" id="XP_013781910.2"/>
    </source>
</evidence>
<dbReference type="GeneID" id="106466208"/>
<feature type="compositionally biased region" description="Basic and acidic residues" evidence="4">
    <location>
        <begin position="1402"/>
        <end position="1418"/>
    </location>
</feature>